<dbReference type="GO" id="GO:0007186">
    <property type="term" value="P:G protein-coupled receptor signaling pathway"/>
    <property type="evidence" value="ECO:0000318"/>
    <property type="project" value="GO_Central"/>
</dbReference>
<evidence type="ECO:0000256" key="8">
    <source>
        <dbReference type="ARBA" id="ARBA00023224"/>
    </source>
</evidence>
<dbReference type="SUPFAM" id="SSF81321">
    <property type="entry name" value="Family A G protein-coupled receptor-like"/>
    <property type="match status" value="1"/>
</dbReference>
<evidence type="ECO:0000313" key="13">
    <source>
        <dbReference type="Proteomes" id="UP000001646"/>
    </source>
</evidence>
<keyword evidence="2" id="KW-1003">Cell membrane</keyword>
<accession>A0A803T3K7</accession>
<dbReference type="InterPro" id="IPR017452">
    <property type="entry name" value="GPCR_Rhodpsn_7TM"/>
</dbReference>
<dbReference type="Proteomes" id="UP000001646">
    <property type="component" value="Chromosome 1"/>
</dbReference>
<keyword evidence="7" id="KW-0675">Receptor</keyword>
<evidence type="ECO:0000259" key="11">
    <source>
        <dbReference type="PROSITE" id="PS50262"/>
    </source>
</evidence>
<dbReference type="GO" id="GO:0004930">
    <property type="term" value="F:G protein-coupled receptor activity"/>
    <property type="evidence" value="ECO:0000318"/>
    <property type="project" value="GO_Central"/>
</dbReference>
<evidence type="ECO:0000256" key="4">
    <source>
        <dbReference type="ARBA" id="ARBA00022989"/>
    </source>
</evidence>
<evidence type="ECO:0000313" key="12">
    <source>
        <dbReference type="Ensembl" id="ENSACAP00000029797.1"/>
    </source>
</evidence>
<organism evidence="12 13">
    <name type="scientific">Anolis carolinensis</name>
    <name type="common">Green anole</name>
    <name type="synonym">American chameleon</name>
    <dbReference type="NCBI Taxonomy" id="28377"/>
    <lineage>
        <taxon>Eukaryota</taxon>
        <taxon>Metazoa</taxon>
        <taxon>Chordata</taxon>
        <taxon>Craniata</taxon>
        <taxon>Vertebrata</taxon>
        <taxon>Euteleostomi</taxon>
        <taxon>Lepidosauria</taxon>
        <taxon>Squamata</taxon>
        <taxon>Bifurcata</taxon>
        <taxon>Unidentata</taxon>
        <taxon>Episquamata</taxon>
        <taxon>Toxicofera</taxon>
        <taxon>Iguania</taxon>
        <taxon>Dactyloidae</taxon>
        <taxon>Anolis</taxon>
    </lineage>
</organism>
<dbReference type="Pfam" id="PF00001">
    <property type="entry name" value="7tm_1"/>
    <property type="match status" value="1"/>
</dbReference>
<name>A0A803T3K7_ANOCA</name>
<dbReference type="InterPro" id="IPR026234">
    <property type="entry name" value="MRGPCRFAMILY"/>
</dbReference>
<evidence type="ECO:0000256" key="3">
    <source>
        <dbReference type="ARBA" id="ARBA00022692"/>
    </source>
</evidence>
<feature type="transmembrane region" description="Helical" evidence="10">
    <location>
        <begin position="67"/>
        <end position="94"/>
    </location>
</feature>
<sequence length="321" mass="37485">MDPDLLPQLRNDCWTPNNTVVCTCQHKLEDGIIYIVNQFVCIFGLMGNGIVLWCLRYNVRKKPIIIYILSLALADFAYLLCCFFVILVFSIEYFSNCYCFPSFKTLLIVYKVELFLYSTGMYFLTAISVERCLSALFPFWYRCRRPEWLSGAVSAVLWSLAALLCGVSISTIWEKTVYQRMNKAINIVNILFIAPIMVLSSLILFTKLKCCSPQRQLGHLGRTILLTVFFFVIFATPLNLEQWLRNTDKFPNIFYLLASINSSINPAIYLGYRREKWFREPFRFILQRAFNKERNTTMQNEILEGITMISCITFNIKRRKC</sequence>
<comment type="similarity">
    <text evidence="9">Belongs to the G-protein coupled receptor 1 family. Mas subfamily.</text>
</comment>
<dbReference type="PROSITE" id="PS50262">
    <property type="entry name" value="G_PROTEIN_RECEP_F1_2"/>
    <property type="match status" value="1"/>
</dbReference>
<reference evidence="12 13" key="1">
    <citation type="submission" date="2009-12" db="EMBL/GenBank/DDBJ databases">
        <title>The Genome Sequence of Anolis carolinensis (Green Anole Lizard).</title>
        <authorList>
            <consortium name="The Genome Sequencing Platform"/>
            <person name="Di Palma F."/>
            <person name="Alfoldi J."/>
            <person name="Heiman D."/>
            <person name="Young S."/>
            <person name="Grabherr M."/>
            <person name="Johnson J."/>
            <person name="Lander E.S."/>
            <person name="Lindblad-Toh K."/>
        </authorList>
    </citation>
    <scope>NUCLEOTIDE SEQUENCE [LARGE SCALE GENOMIC DNA]</scope>
    <source>
        <strain evidence="12 13">JBL SC #1</strain>
    </source>
</reference>
<keyword evidence="3 10" id="KW-0812">Transmembrane</keyword>
<dbReference type="Gene3D" id="1.20.1070.10">
    <property type="entry name" value="Rhodopsin 7-helix transmembrane proteins"/>
    <property type="match status" value="1"/>
</dbReference>
<dbReference type="Ensembl" id="ENSACAT00000054378.1">
    <property type="protein sequence ID" value="ENSACAP00000029797.1"/>
    <property type="gene ID" value="ENSACAG00000042164.1"/>
</dbReference>
<feature type="transmembrane region" description="Helical" evidence="10">
    <location>
        <begin position="252"/>
        <end position="272"/>
    </location>
</feature>
<evidence type="ECO:0000256" key="2">
    <source>
        <dbReference type="ARBA" id="ARBA00022475"/>
    </source>
</evidence>
<reference evidence="12" key="2">
    <citation type="submission" date="2025-08" db="UniProtKB">
        <authorList>
            <consortium name="Ensembl"/>
        </authorList>
    </citation>
    <scope>IDENTIFICATION</scope>
</reference>
<feature type="transmembrane region" description="Helical" evidence="10">
    <location>
        <begin position="185"/>
        <end position="208"/>
    </location>
</feature>
<dbReference type="PANTHER" id="PTHR11334:SF68">
    <property type="entry name" value="G-PROTEIN COUPLED RECEPTORS FAMILY 1 PROFILE DOMAIN-CONTAINING PROTEIN-RELATED"/>
    <property type="match status" value="1"/>
</dbReference>
<feature type="transmembrane region" description="Helical" evidence="10">
    <location>
        <begin position="148"/>
        <end position="173"/>
    </location>
</feature>
<feature type="transmembrane region" description="Helical" evidence="10">
    <location>
        <begin position="220"/>
        <end position="240"/>
    </location>
</feature>
<dbReference type="GeneTree" id="ENSGT01030000234639"/>
<dbReference type="PRINTS" id="PR00237">
    <property type="entry name" value="GPCRRHODOPSN"/>
</dbReference>
<reference evidence="12" key="3">
    <citation type="submission" date="2025-09" db="UniProtKB">
        <authorList>
            <consortium name="Ensembl"/>
        </authorList>
    </citation>
    <scope>IDENTIFICATION</scope>
</reference>
<feature type="domain" description="G-protein coupled receptors family 1 profile" evidence="11">
    <location>
        <begin position="47"/>
        <end position="269"/>
    </location>
</feature>
<dbReference type="InterPro" id="IPR000276">
    <property type="entry name" value="GPCR_Rhodpsn"/>
</dbReference>
<feature type="transmembrane region" description="Helical" evidence="10">
    <location>
        <begin position="114"/>
        <end position="141"/>
    </location>
</feature>
<keyword evidence="5" id="KW-0297">G-protein coupled receptor</keyword>
<keyword evidence="4 10" id="KW-1133">Transmembrane helix</keyword>
<comment type="subcellular location">
    <subcellularLocation>
        <location evidence="1">Cell membrane</location>
        <topology evidence="1">Multi-pass membrane protein</topology>
    </subcellularLocation>
</comment>
<evidence type="ECO:0000256" key="6">
    <source>
        <dbReference type="ARBA" id="ARBA00023136"/>
    </source>
</evidence>
<dbReference type="InParanoid" id="A0A803T3K7"/>
<feature type="transmembrane region" description="Helical" evidence="10">
    <location>
        <begin position="32"/>
        <end position="55"/>
    </location>
</feature>
<evidence type="ECO:0000256" key="9">
    <source>
        <dbReference type="ARBA" id="ARBA00061394"/>
    </source>
</evidence>
<keyword evidence="13" id="KW-1185">Reference proteome</keyword>
<keyword evidence="6 10" id="KW-0472">Membrane</keyword>
<dbReference type="PANTHER" id="PTHR11334">
    <property type="entry name" value="MAS-RELATED G-PROTEIN COUPLED RECEPTOR"/>
    <property type="match status" value="1"/>
</dbReference>
<dbReference type="AlphaFoldDB" id="A0A803T3K7"/>
<keyword evidence="8" id="KW-0807">Transducer</keyword>
<evidence type="ECO:0000256" key="7">
    <source>
        <dbReference type="ARBA" id="ARBA00023170"/>
    </source>
</evidence>
<evidence type="ECO:0000256" key="10">
    <source>
        <dbReference type="SAM" id="Phobius"/>
    </source>
</evidence>
<dbReference type="FunFam" id="1.20.1070.10:FF:000193">
    <property type="entry name" value="Mas-related G-protein coupled receptor member E"/>
    <property type="match status" value="1"/>
</dbReference>
<proteinExistence type="inferred from homology"/>
<dbReference type="PRINTS" id="PR02108">
    <property type="entry name" value="MRGPCRFAMILY"/>
</dbReference>
<evidence type="ECO:0000256" key="5">
    <source>
        <dbReference type="ARBA" id="ARBA00023040"/>
    </source>
</evidence>
<dbReference type="GO" id="GO:0005886">
    <property type="term" value="C:plasma membrane"/>
    <property type="evidence" value="ECO:0000318"/>
    <property type="project" value="GO_Central"/>
</dbReference>
<evidence type="ECO:0000256" key="1">
    <source>
        <dbReference type="ARBA" id="ARBA00004651"/>
    </source>
</evidence>
<protein>
    <recommendedName>
        <fullName evidence="11">G-protein coupled receptors family 1 profile domain-containing protein</fullName>
    </recommendedName>
</protein>